<dbReference type="EMBL" id="OOFM01000001">
    <property type="protein sequence ID" value="SPL61307.1"/>
    <property type="molecule type" value="Genomic_DNA"/>
</dbReference>
<comment type="similarity">
    <text evidence="1 5">Belongs to the DNA glycosylase MPG family.</text>
</comment>
<dbReference type="AlphaFoldDB" id="A0A2P9HB36"/>
<dbReference type="FunFam" id="3.10.300.10:FF:000001">
    <property type="entry name" value="Putative 3-methyladenine DNA glycosylase"/>
    <property type="match status" value="1"/>
</dbReference>
<dbReference type="CDD" id="cd00540">
    <property type="entry name" value="AAG"/>
    <property type="match status" value="1"/>
</dbReference>
<evidence type="ECO:0000256" key="1">
    <source>
        <dbReference type="ARBA" id="ARBA00009232"/>
    </source>
</evidence>
<keyword evidence="2 5" id="KW-0227">DNA damage</keyword>
<dbReference type="PANTHER" id="PTHR10429">
    <property type="entry name" value="DNA-3-METHYLADENINE GLYCOSYLASE"/>
    <property type="match status" value="1"/>
</dbReference>
<gene>
    <name evidence="6" type="ORF">OHAE_4099</name>
</gene>
<dbReference type="PANTHER" id="PTHR10429:SF0">
    <property type="entry name" value="DNA-3-METHYLADENINE GLYCOSYLASE"/>
    <property type="match status" value="1"/>
</dbReference>
<keyword evidence="3 5" id="KW-0378">Hydrolase</keyword>
<dbReference type="HAMAP" id="MF_00527">
    <property type="entry name" value="3MGH"/>
    <property type="match status" value="1"/>
</dbReference>
<accession>A0A2P9HB36</accession>
<evidence type="ECO:0000256" key="5">
    <source>
        <dbReference type="HAMAP-Rule" id="MF_00527"/>
    </source>
</evidence>
<organism evidence="6 7">
    <name type="scientific">Ochrobactrum soli</name>
    <dbReference type="NCBI Taxonomy" id="2448455"/>
    <lineage>
        <taxon>Bacteria</taxon>
        <taxon>Pseudomonadati</taxon>
        <taxon>Pseudomonadota</taxon>
        <taxon>Alphaproteobacteria</taxon>
        <taxon>Hyphomicrobiales</taxon>
        <taxon>Brucellaceae</taxon>
        <taxon>Brucella/Ochrobactrum group</taxon>
        <taxon>Ochrobactrum</taxon>
    </lineage>
</organism>
<dbReference type="GO" id="GO:0003677">
    <property type="term" value="F:DNA binding"/>
    <property type="evidence" value="ECO:0007669"/>
    <property type="project" value="InterPro"/>
</dbReference>
<evidence type="ECO:0000313" key="6">
    <source>
        <dbReference type="EMBL" id="SPL61307.1"/>
    </source>
</evidence>
<dbReference type="Proteomes" id="UP000246073">
    <property type="component" value="Unassembled WGS sequence"/>
</dbReference>
<dbReference type="Gene3D" id="3.10.300.10">
    <property type="entry name" value="Methylpurine-DNA glycosylase (MPG)"/>
    <property type="match status" value="1"/>
</dbReference>
<evidence type="ECO:0000256" key="2">
    <source>
        <dbReference type="ARBA" id="ARBA00022763"/>
    </source>
</evidence>
<reference evidence="7" key="1">
    <citation type="submission" date="2017-12" db="EMBL/GenBank/DDBJ databases">
        <authorList>
            <person name="Diaz M."/>
        </authorList>
    </citation>
    <scope>NUCLEOTIDE SEQUENCE [LARGE SCALE GENOMIC DNA]</scope>
    <source>
        <strain evidence="7">FI11154</strain>
    </source>
</reference>
<dbReference type="NCBIfam" id="TIGR00567">
    <property type="entry name" value="3mg"/>
    <property type="match status" value="1"/>
</dbReference>
<dbReference type="EC" id="3.2.2.-" evidence="5"/>
<keyword evidence="6" id="KW-0326">Glycosidase</keyword>
<keyword evidence="4 5" id="KW-0234">DNA repair</keyword>
<proteinExistence type="inferred from homology"/>
<dbReference type="InterPro" id="IPR011034">
    <property type="entry name" value="Formyl_transferase-like_C_sf"/>
</dbReference>
<dbReference type="GO" id="GO:0006284">
    <property type="term" value="P:base-excision repair"/>
    <property type="evidence" value="ECO:0007669"/>
    <property type="project" value="InterPro"/>
</dbReference>
<protein>
    <recommendedName>
        <fullName evidence="5">Putative 3-methyladenine DNA glycosylase</fullName>
        <ecNumber evidence="5">3.2.2.-</ecNumber>
    </recommendedName>
</protein>
<evidence type="ECO:0000256" key="3">
    <source>
        <dbReference type="ARBA" id="ARBA00022801"/>
    </source>
</evidence>
<evidence type="ECO:0000256" key="4">
    <source>
        <dbReference type="ARBA" id="ARBA00023204"/>
    </source>
</evidence>
<evidence type="ECO:0000313" key="7">
    <source>
        <dbReference type="Proteomes" id="UP000246073"/>
    </source>
</evidence>
<dbReference type="Pfam" id="PF02245">
    <property type="entry name" value="Pur_DNA_glyco"/>
    <property type="match status" value="1"/>
</dbReference>
<dbReference type="InterPro" id="IPR003180">
    <property type="entry name" value="MPG"/>
</dbReference>
<dbReference type="InterPro" id="IPR036995">
    <property type="entry name" value="MPG_sf"/>
</dbReference>
<dbReference type="GO" id="GO:0003905">
    <property type="term" value="F:alkylbase DNA N-glycosylase activity"/>
    <property type="evidence" value="ECO:0007669"/>
    <property type="project" value="InterPro"/>
</dbReference>
<name>A0A2P9HB36_9HYPH</name>
<dbReference type="NCBIfam" id="NF002003">
    <property type="entry name" value="PRK00802.1-3"/>
    <property type="match status" value="1"/>
</dbReference>
<sequence>MLVFKGTAFGLKTPALKAFMNNNDAVRMFLNRSAVEIAPQLIGWTFRVGEVGGLIVETEAYCRTDPASHSFSGPTRRNASMFGRPGSAYVYRIYGLHWCMNIVCADASAVLLRAIEPRQGIPLMQERRGMTDLKQLCSGPAKLAQALAISGELDGAALDAAPFLLSAPEQPCTVDCGPRIGISRAVEKPWRFWLRGSGFVSGPKSRLNAPKVSP</sequence>
<dbReference type="SUPFAM" id="SSF50486">
    <property type="entry name" value="FMT C-terminal domain-like"/>
    <property type="match status" value="1"/>
</dbReference>